<feature type="transmembrane region" description="Helical" evidence="1">
    <location>
        <begin position="37"/>
        <end position="59"/>
    </location>
</feature>
<dbReference type="Proteomes" id="UP000219669">
    <property type="component" value="Unassembled WGS sequence"/>
</dbReference>
<keyword evidence="1" id="KW-0472">Membrane</keyword>
<dbReference type="RefSeq" id="WP_097115150.1">
    <property type="nucleotide sequence ID" value="NZ_CP083931.1"/>
</dbReference>
<gene>
    <name evidence="2" type="ORF">SAMN02746062_02203</name>
</gene>
<feature type="transmembrane region" description="Helical" evidence="1">
    <location>
        <begin position="109"/>
        <end position="129"/>
    </location>
</feature>
<accession>A0A286ENA3</accession>
<proteinExistence type="predicted"/>
<protein>
    <recommendedName>
        <fullName evidence="4">Membrane domain of glycerophosphoryl diester phosphodiesterase</fullName>
    </recommendedName>
</protein>
<dbReference type="OrthoDB" id="5298483at2"/>
<evidence type="ECO:0000256" key="1">
    <source>
        <dbReference type="SAM" id="Phobius"/>
    </source>
</evidence>
<keyword evidence="1" id="KW-0812">Transmembrane</keyword>
<sequence>MDNTIQLLNKSQRQSLGDGLNWLNQSWHLLKTRFGKWLLVGTIFLLLNIAVSWILGFLAQLSGVSWIFDLIDSVFDTFMVAGLILAIASHAENGDFEIADMFSGFQLPVQKMIVVALIMHLPILLANLFAIEQLPLSIKWLLHLLSYVMWFMLPLVALHGLEPLSALKMSISGSLKNILPALGFVILMSFVFGGFMLGLVFILMLLLGTNGITMNSINPLATEQSATASLLMILIFYFPFLLMMLFVLMSVYFSYRNIWTNSPLK</sequence>
<feature type="transmembrane region" description="Helical" evidence="1">
    <location>
        <begin position="141"/>
        <end position="161"/>
    </location>
</feature>
<name>A0A286ENA3_9NEIS</name>
<keyword evidence="3" id="KW-1185">Reference proteome</keyword>
<evidence type="ECO:0008006" key="4">
    <source>
        <dbReference type="Google" id="ProtNLM"/>
    </source>
</evidence>
<evidence type="ECO:0000313" key="3">
    <source>
        <dbReference type="Proteomes" id="UP000219669"/>
    </source>
</evidence>
<organism evidence="2 3">
    <name type="scientific">Alysiella filiformis DSM 16848</name>
    <dbReference type="NCBI Taxonomy" id="1120981"/>
    <lineage>
        <taxon>Bacteria</taxon>
        <taxon>Pseudomonadati</taxon>
        <taxon>Pseudomonadota</taxon>
        <taxon>Betaproteobacteria</taxon>
        <taxon>Neisseriales</taxon>
        <taxon>Neisseriaceae</taxon>
        <taxon>Alysiella</taxon>
    </lineage>
</organism>
<evidence type="ECO:0000313" key="2">
    <source>
        <dbReference type="EMBL" id="SOD72366.1"/>
    </source>
</evidence>
<feature type="transmembrane region" description="Helical" evidence="1">
    <location>
        <begin position="66"/>
        <end position="89"/>
    </location>
</feature>
<dbReference type="AlphaFoldDB" id="A0A286ENA3"/>
<dbReference type="EMBL" id="OCNF01000030">
    <property type="protein sequence ID" value="SOD72366.1"/>
    <property type="molecule type" value="Genomic_DNA"/>
</dbReference>
<keyword evidence="1" id="KW-1133">Transmembrane helix</keyword>
<feature type="transmembrane region" description="Helical" evidence="1">
    <location>
        <begin position="181"/>
        <end position="207"/>
    </location>
</feature>
<feature type="transmembrane region" description="Helical" evidence="1">
    <location>
        <begin position="228"/>
        <end position="255"/>
    </location>
</feature>
<reference evidence="2 3" key="1">
    <citation type="submission" date="2017-09" db="EMBL/GenBank/DDBJ databases">
        <authorList>
            <person name="Ehlers B."/>
            <person name="Leendertz F.H."/>
        </authorList>
    </citation>
    <scope>NUCLEOTIDE SEQUENCE [LARGE SCALE GENOMIC DNA]</scope>
    <source>
        <strain evidence="2 3">DSM 16848</strain>
    </source>
</reference>